<comment type="caution">
    <text evidence="3">The sequence shown here is derived from an EMBL/GenBank/DDBJ whole genome shotgun (WGS) entry which is preliminary data.</text>
</comment>
<sequence length="921" mass="101959">MTAAAQFFNDFDTSAYKAMHSCYKETTRKLKVVGQAEIPSNSVDSTNIPILLPAVNHNRAISVNPQVSSASSKTTVGRLRLATWWYFYDAARLAHEGFAAASLADTRIAAPTNDLAAFVSTSMMNVVPDITVCVCQTRTVGNHCLETVKHVRGDLPRGDPPLVCERGSKRLAQKQLPCAGSEYCERPHAHYPTLVTYHTLSPVSVYIGQIGQTLPYWLKAVHDKVSTFEISLRRMSLPLPAYISTDALSDMHPVKLVTMDGAIPAKAVIIDCDGSSPETSSMLHCAEKHDYQIVLAHPLKSSTSQVLRGGGGMTLARSAGKHFPSRRVTAMIAQTRTSRKAAPLTFLNFEVFRNDRAASECKGGGNGRSPRKPADEPHRPARFPLWATPPGIEPGSPWWEASGLITTPAGPNVLDSGEVLLMAFLVALMTAEAALMDLYVLRVTQSVQVNPVDGEPRDYYTNFLQYWRYVPAVVLPTLWPKMMHLLWCWTTSSMEAGCDTVEHGNIQTSDILLREILQQLAQRTIQILCRCLWPMLPSTLVPNLLEGREVWGPCWTMKHVGITKARQRYQCRLRPGIIQLENGVVKFHQDVVRVISWKSRCVVKAPSSITRNRTVMLPIPGRMLHVLAKLRYVIVDDVREAVTTDLALLAAWMRYWGTQAYPPAAGNYIIILLASHHDELGSIHGPVTSGNPHVGIVPDDATSRRVLYGNSRFSSGVYHIWPIFALIYIGCRRGCKPQACRSLPLRISNPDAWPITTTPRGVVGAYRFLINTCNNGRNTVFHRCSAYSTYGGVRVQRFVVDAWSQFLHGLTLQPAFMVLAVTVFAAQLAYLVPLIVDNVTIFYNWYCTTFILLLGEEPGQAGAEARGIGASEPITQPWMTSMELATQPFLLDGCHLVSRMIVAILLVSTSLPALAFHLEYF</sequence>
<feature type="region of interest" description="Disordered" evidence="1">
    <location>
        <begin position="359"/>
        <end position="386"/>
    </location>
</feature>
<organism evidence="3 4">
    <name type="scientific">Dryococelus australis</name>
    <dbReference type="NCBI Taxonomy" id="614101"/>
    <lineage>
        <taxon>Eukaryota</taxon>
        <taxon>Metazoa</taxon>
        <taxon>Ecdysozoa</taxon>
        <taxon>Arthropoda</taxon>
        <taxon>Hexapoda</taxon>
        <taxon>Insecta</taxon>
        <taxon>Pterygota</taxon>
        <taxon>Neoptera</taxon>
        <taxon>Polyneoptera</taxon>
        <taxon>Phasmatodea</taxon>
        <taxon>Verophasmatodea</taxon>
        <taxon>Anareolatae</taxon>
        <taxon>Phasmatidae</taxon>
        <taxon>Eurycanthinae</taxon>
        <taxon>Dryococelus</taxon>
    </lineage>
</organism>
<evidence type="ECO:0000256" key="2">
    <source>
        <dbReference type="SAM" id="Phobius"/>
    </source>
</evidence>
<feature type="transmembrane region" description="Helical" evidence="2">
    <location>
        <begin position="896"/>
        <end position="918"/>
    </location>
</feature>
<dbReference type="Proteomes" id="UP001159363">
    <property type="component" value="Chromosome 1"/>
</dbReference>
<keyword evidence="2" id="KW-0812">Transmembrane</keyword>
<feature type="transmembrane region" description="Helical" evidence="2">
    <location>
        <begin position="815"/>
        <end position="836"/>
    </location>
</feature>
<dbReference type="EMBL" id="JARBHB010000001">
    <property type="protein sequence ID" value="KAJ8896385.1"/>
    <property type="molecule type" value="Genomic_DNA"/>
</dbReference>
<proteinExistence type="predicted"/>
<accession>A0ABQ9II63</accession>
<keyword evidence="4" id="KW-1185">Reference proteome</keyword>
<keyword evidence="2" id="KW-1133">Transmembrane helix</keyword>
<name>A0ABQ9II63_9NEOP</name>
<protein>
    <submittedName>
        <fullName evidence="3">Uncharacterized protein</fullName>
    </submittedName>
</protein>
<evidence type="ECO:0000313" key="4">
    <source>
        <dbReference type="Proteomes" id="UP001159363"/>
    </source>
</evidence>
<evidence type="ECO:0000256" key="1">
    <source>
        <dbReference type="SAM" id="MobiDB-lite"/>
    </source>
</evidence>
<keyword evidence="2" id="KW-0472">Membrane</keyword>
<evidence type="ECO:0000313" key="3">
    <source>
        <dbReference type="EMBL" id="KAJ8896385.1"/>
    </source>
</evidence>
<gene>
    <name evidence="3" type="ORF">PR048_001729</name>
</gene>
<reference evidence="3 4" key="1">
    <citation type="submission" date="2023-02" db="EMBL/GenBank/DDBJ databases">
        <title>LHISI_Scaffold_Assembly.</title>
        <authorList>
            <person name="Stuart O.P."/>
            <person name="Cleave R."/>
            <person name="Magrath M.J.L."/>
            <person name="Mikheyev A.S."/>
        </authorList>
    </citation>
    <scope>NUCLEOTIDE SEQUENCE [LARGE SCALE GENOMIC DNA]</scope>
    <source>
        <strain evidence="3">Daus_M_001</strain>
        <tissue evidence="3">Leg muscle</tissue>
    </source>
</reference>